<keyword evidence="1 2" id="KW-0732">Signal</keyword>
<evidence type="ECO:0000313" key="5">
    <source>
        <dbReference type="Proteomes" id="UP000184516"/>
    </source>
</evidence>
<dbReference type="NCBIfam" id="TIGR04131">
    <property type="entry name" value="Bac_Flav_CTERM"/>
    <property type="match status" value="1"/>
</dbReference>
<dbReference type="InterPro" id="IPR044023">
    <property type="entry name" value="Ig_7"/>
</dbReference>
<accession>A0A1M5J7R1</accession>
<dbReference type="Pfam" id="PF19081">
    <property type="entry name" value="Ig_7"/>
    <property type="match status" value="1"/>
</dbReference>
<proteinExistence type="predicted"/>
<gene>
    <name evidence="4" type="ORF">SAMN05443549_103389</name>
</gene>
<dbReference type="Pfam" id="PF13585">
    <property type="entry name" value="CHU_C"/>
    <property type="match status" value="1"/>
</dbReference>
<dbReference type="InterPro" id="IPR026341">
    <property type="entry name" value="T9SS_type_B"/>
</dbReference>
<keyword evidence="5" id="KW-1185">Reference proteome</keyword>
<dbReference type="AlphaFoldDB" id="A0A1M5J7R1"/>
<evidence type="ECO:0000259" key="3">
    <source>
        <dbReference type="Pfam" id="PF19081"/>
    </source>
</evidence>
<evidence type="ECO:0000256" key="1">
    <source>
        <dbReference type="ARBA" id="ARBA00022729"/>
    </source>
</evidence>
<feature type="domain" description="Ig-like" evidence="3">
    <location>
        <begin position="36"/>
        <end position="115"/>
    </location>
</feature>
<evidence type="ECO:0000313" key="4">
    <source>
        <dbReference type="EMBL" id="SHG36063.1"/>
    </source>
</evidence>
<protein>
    <submittedName>
        <fullName evidence="4">Gliding motility-associated C-terminal domain-containing protein</fullName>
    </submittedName>
</protein>
<dbReference type="InterPro" id="IPR014755">
    <property type="entry name" value="Cu-Rt/internalin_Ig-like"/>
</dbReference>
<reference evidence="5" key="1">
    <citation type="submission" date="2016-11" db="EMBL/GenBank/DDBJ databases">
        <authorList>
            <person name="Varghese N."/>
            <person name="Submissions S."/>
        </authorList>
    </citation>
    <scope>NUCLEOTIDE SEQUENCE [LARGE SCALE GENOMIC DNA]</scope>
    <source>
        <strain evidence="5">DSM 19978</strain>
    </source>
</reference>
<organism evidence="4 5">
    <name type="scientific">Flavobacterium fluvii</name>
    <dbReference type="NCBI Taxonomy" id="468056"/>
    <lineage>
        <taxon>Bacteria</taxon>
        <taxon>Pseudomonadati</taxon>
        <taxon>Bacteroidota</taxon>
        <taxon>Flavobacteriia</taxon>
        <taxon>Flavobacteriales</taxon>
        <taxon>Flavobacteriaceae</taxon>
        <taxon>Flavobacterium</taxon>
    </lineage>
</organism>
<evidence type="ECO:0000256" key="2">
    <source>
        <dbReference type="SAM" id="SignalP"/>
    </source>
</evidence>
<name>A0A1M5J7R1_9FLAO</name>
<dbReference type="EMBL" id="FQWB01000003">
    <property type="protein sequence ID" value="SHG36063.1"/>
    <property type="molecule type" value="Genomic_DNA"/>
</dbReference>
<dbReference type="Gene3D" id="2.60.40.1220">
    <property type="match status" value="4"/>
</dbReference>
<dbReference type="Proteomes" id="UP000184516">
    <property type="component" value="Unassembled WGS sequence"/>
</dbReference>
<dbReference type="STRING" id="468056.SAMN05443549_103389"/>
<sequence>MKNILKTFICLFFNIILFNSNSYATTSLDVVSVLAPNPPTVTSPVKICQYSQTVPLDATPLPGHTLLWYGTNSTGGTGSSIAPTPDTRTDGTFTYYVSQTDGTTESTRTPIVVNIITYTGVGIYIPNVQCNYSKITTGPNAVPPTPLSSIVFDWSFNNTLPNSIIYSYSYLIRDTKQEIVASIGGTTTDKQLEIFGFSPKYSITLFLGLASYPCITQRTGNSCSPCDFSRQKPDFSTVDPICHGSTEVPALLNTSPNGITGTWTPARINTSGTGTFEYKFDPDPMTFPCADSQILKIEIVPKEIPIFNSIPTSVCQGATAPLLPLRSENKISISGTWSPNRIDTSTAGTTFYTFTPDNTDQCALTTPKTTIAITVNPILTDAGFTPIAPICIGSTAPILNRISPLGLKGTWSPAQINTNSTGTLTYTFTPDANQCAIPQTLAVTVIAKKVPNFAQIPPFCPGDPVPILASTSPNNVSGTWFPAVVNNSVSATYVFTPSANECATKQAMDIKVNEPIHPDFSNFSICSGNSAPNLDTSSPNGITGIWNPGTVDNLNGALYTFTPDPGQCAIPQTIDVTILSSKKLVDFNWEVTEAFSKNQKITIAPIAPGNDYLYQLNDGPFQKSPVFENVTSGYHSVTVQDVTGCGNSITKNNILIIDFPRFFTPNSDGYNDTWNVFELKDQLSSKIYIYDRYGKILKNISPKGAGWDGTYKGLLMPATDYWFTVEYEEQGITKKFKSHFSLKR</sequence>
<feature type="chain" id="PRO_5013223102" evidence="2">
    <location>
        <begin position="25"/>
        <end position="744"/>
    </location>
</feature>
<dbReference type="RefSeq" id="WP_073370139.1">
    <property type="nucleotide sequence ID" value="NZ_FQWB01000003.1"/>
</dbReference>
<feature type="signal peptide" evidence="2">
    <location>
        <begin position="1"/>
        <end position="24"/>
    </location>
</feature>